<keyword evidence="3" id="KW-1185">Reference proteome</keyword>
<protein>
    <submittedName>
        <fullName evidence="2">Uncharacterized protein</fullName>
    </submittedName>
</protein>
<organism evidence="2 3">
    <name type="scientific">Iphiclides podalirius</name>
    <name type="common">scarce swallowtail</name>
    <dbReference type="NCBI Taxonomy" id="110791"/>
    <lineage>
        <taxon>Eukaryota</taxon>
        <taxon>Metazoa</taxon>
        <taxon>Ecdysozoa</taxon>
        <taxon>Arthropoda</taxon>
        <taxon>Hexapoda</taxon>
        <taxon>Insecta</taxon>
        <taxon>Pterygota</taxon>
        <taxon>Neoptera</taxon>
        <taxon>Endopterygota</taxon>
        <taxon>Lepidoptera</taxon>
        <taxon>Glossata</taxon>
        <taxon>Ditrysia</taxon>
        <taxon>Papilionoidea</taxon>
        <taxon>Papilionidae</taxon>
        <taxon>Papilioninae</taxon>
        <taxon>Iphiclides</taxon>
    </lineage>
</organism>
<feature type="region of interest" description="Disordered" evidence="1">
    <location>
        <begin position="115"/>
        <end position="137"/>
    </location>
</feature>
<dbReference type="EMBL" id="OW152835">
    <property type="protein sequence ID" value="CAH2056148.1"/>
    <property type="molecule type" value="Genomic_DNA"/>
</dbReference>
<evidence type="ECO:0000313" key="3">
    <source>
        <dbReference type="Proteomes" id="UP000837857"/>
    </source>
</evidence>
<proteinExistence type="predicted"/>
<evidence type="ECO:0000313" key="2">
    <source>
        <dbReference type="EMBL" id="CAH2056148.1"/>
    </source>
</evidence>
<accession>A0ABN8IJ08</accession>
<dbReference type="Proteomes" id="UP000837857">
    <property type="component" value="Chromosome 23"/>
</dbReference>
<feature type="non-terminal residue" evidence="2">
    <location>
        <position position="1"/>
    </location>
</feature>
<reference evidence="2" key="1">
    <citation type="submission" date="2022-03" db="EMBL/GenBank/DDBJ databases">
        <authorList>
            <person name="Martin H S."/>
        </authorList>
    </citation>
    <scope>NUCLEOTIDE SEQUENCE</scope>
</reference>
<evidence type="ECO:0000256" key="1">
    <source>
        <dbReference type="SAM" id="MobiDB-lite"/>
    </source>
</evidence>
<sequence length="161" mass="17267">MGSRGAAAGGLKNSALINATRRAPTSALALMHARSTLLACTGVRVACKQKKSGPCSPRFPFTFRNWRSGVASTVSGDHYYARKLATRLCTAHTCSARQFPPVDWIMAAGNSSADDVTALPPPSAARPMQPSENDSVPTQLPGRLALHPRKCFYQPVVRARF</sequence>
<gene>
    <name evidence="2" type="ORF">IPOD504_LOCUS9413</name>
</gene>
<name>A0ABN8IJ08_9NEOP</name>